<evidence type="ECO:0000313" key="2">
    <source>
        <dbReference type="Proteomes" id="UP000198711"/>
    </source>
</evidence>
<sequence length="316" mass="35349">MKKWIAGFLLLGILSCKEKKTDFSGDVPLKASDFIGAFPKITTVFNVTDTNVGKKADTLTIGYKALEQFVPDSALDILTGKDKKRLQIHPVGLIEKDKENYLLLNFVKRNKTTLGVIVTDKKIKFLGAKELLSNARDDGYTHSVSVNREPTFIVSKERMGKDNTLLFSRTGWVFNNAGLFMVAIHDSNEEPRKSAIINPIDTLSRKNKLSGDYVQDKKNFVSLRDGKDPSHYVFFIHFEKDGGSCTGELKGQLVIHTPNTAQFSASGDPCVIDFNFEGNTLKIKEKGSCGNHRGIKCFFDDSFRKKREPKTARKQG</sequence>
<comment type="caution">
    <text evidence="1">The sequence shown here is derived from an EMBL/GenBank/DDBJ whole genome shotgun (WGS) entry which is preliminary data.</text>
</comment>
<dbReference type="Proteomes" id="UP000198711">
    <property type="component" value="Unassembled WGS sequence"/>
</dbReference>
<organism evidence="1 2">
    <name type="scientific">Hydrobacter penzbergensis</name>
    <dbReference type="NCBI Taxonomy" id="1235997"/>
    <lineage>
        <taxon>Bacteria</taxon>
        <taxon>Pseudomonadati</taxon>
        <taxon>Bacteroidota</taxon>
        <taxon>Chitinophagia</taxon>
        <taxon>Chitinophagales</taxon>
        <taxon>Chitinophagaceae</taxon>
        <taxon>Hydrobacter</taxon>
    </lineage>
</organism>
<reference evidence="1 2" key="1">
    <citation type="submission" date="2016-10" db="EMBL/GenBank/DDBJ databases">
        <authorList>
            <person name="Varghese N."/>
            <person name="Submissions S."/>
        </authorList>
    </citation>
    <scope>NUCLEOTIDE SEQUENCE [LARGE SCALE GENOMIC DNA]</scope>
    <source>
        <strain evidence="1 2">DSM 25353</strain>
    </source>
</reference>
<name>A0A8X8LGE4_9BACT</name>
<dbReference type="RefSeq" id="WP_092725832.1">
    <property type="nucleotide sequence ID" value="NZ_FNNO01000015.1"/>
</dbReference>
<dbReference type="EMBL" id="FNNO01000015">
    <property type="protein sequence ID" value="SDX39688.1"/>
    <property type="molecule type" value="Genomic_DNA"/>
</dbReference>
<accession>A0A8X8LGE4</accession>
<gene>
    <name evidence="1" type="ORF">SAMN05444410_1153</name>
</gene>
<evidence type="ECO:0000313" key="1">
    <source>
        <dbReference type="EMBL" id="SDX39688.1"/>
    </source>
</evidence>
<dbReference type="AlphaFoldDB" id="A0A8X8LGE4"/>
<protein>
    <submittedName>
        <fullName evidence="1">Uncharacterized protein</fullName>
    </submittedName>
</protein>
<dbReference type="PROSITE" id="PS51257">
    <property type="entry name" value="PROKAR_LIPOPROTEIN"/>
    <property type="match status" value="1"/>
</dbReference>
<proteinExistence type="predicted"/>
<keyword evidence="2" id="KW-1185">Reference proteome</keyword>